<dbReference type="EMBL" id="CAMXCT010000613">
    <property type="protein sequence ID" value="CAI3981162.1"/>
    <property type="molecule type" value="Genomic_DNA"/>
</dbReference>
<keyword evidence="4" id="KW-0808">Transferase</keyword>
<dbReference type="GO" id="GO:0032259">
    <property type="term" value="P:methylation"/>
    <property type="evidence" value="ECO:0007669"/>
    <property type="project" value="UniProtKB-KW"/>
</dbReference>
<proteinExistence type="predicted"/>
<dbReference type="AlphaFoldDB" id="A0A9P1BXT6"/>
<reference evidence="3" key="2">
    <citation type="submission" date="2024-04" db="EMBL/GenBank/DDBJ databases">
        <authorList>
            <person name="Chen Y."/>
            <person name="Shah S."/>
            <person name="Dougan E. K."/>
            <person name="Thang M."/>
            <person name="Chan C."/>
        </authorList>
    </citation>
    <scope>NUCLEOTIDE SEQUENCE [LARGE SCALE GENOMIC DNA]</scope>
</reference>
<evidence type="ECO:0000256" key="1">
    <source>
        <dbReference type="SAM" id="SignalP"/>
    </source>
</evidence>
<feature type="chain" id="PRO_5043269902" evidence="1">
    <location>
        <begin position="21"/>
        <end position="260"/>
    </location>
</feature>
<evidence type="ECO:0000313" key="5">
    <source>
        <dbReference type="Proteomes" id="UP001152797"/>
    </source>
</evidence>
<dbReference type="GO" id="GO:0008168">
    <property type="term" value="F:methyltransferase activity"/>
    <property type="evidence" value="ECO:0007669"/>
    <property type="project" value="UniProtKB-KW"/>
</dbReference>
<sequence length="260" mass="29311">MLWLLLVIPALLLMILRLFAADVYDAVIVWMTARWYQVVFQRLQRGNRILDVGIGTATALVKNKAELLDRHLSVVGIDYEAAYVRKAEAVLKEADLWRPAPDGTEGYRPGEFYCRVLERSIYDEGLSELCYEASDKEKPKGAVPEDLRFDAVYFSGSLTVMPDPPSALKAVLPLMKRDGQIFITQTFQKKHSPLMAFIKPLMKYITTIDFGQLTTEDDLARIIAEADCFETVENEAISGSINNHLQTARLVILKAKPKAK</sequence>
<dbReference type="SUPFAM" id="SSF53335">
    <property type="entry name" value="S-adenosyl-L-methionine-dependent methyltransferases"/>
    <property type="match status" value="1"/>
</dbReference>
<dbReference type="EMBL" id="CAMXCT030000613">
    <property type="protein sequence ID" value="CAL4768474.1"/>
    <property type="molecule type" value="Genomic_DNA"/>
</dbReference>
<gene>
    <name evidence="2" type="ORF">C1SCF055_LOCUS8979</name>
</gene>
<dbReference type="EMBL" id="CAMXCT020000613">
    <property type="protein sequence ID" value="CAL1134537.1"/>
    <property type="molecule type" value="Genomic_DNA"/>
</dbReference>
<organism evidence="2">
    <name type="scientific">Cladocopium goreaui</name>
    <dbReference type="NCBI Taxonomy" id="2562237"/>
    <lineage>
        <taxon>Eukaryota</taxon>
        <taxon>Sar</taxon>
        <taxon>Alveolata</taxon>
        <taxon>Dinophyceae</taxon>
        <taxon>Suessiales</taxon>
        <taxon>Symbiodiniaceae</taxon>
        <taxon>Cladocopium</taxon>
    </lineage>
</organism>
<accession>A0A9P1BXT6</accession>
<dbReference type="Gene3D" id="3.40.50.150">
    <property type="entry name" value="Vaccinia Virus protein VP39"/>
    <property type="match status" value="1"/>
</dbReference>
<keyword evidence="4" id="KW-0489">Methyltransferase</keyword>
<protein>
    <submittedName>
        <fullName evidence="4">Methyltransferase domain-containing protein</fullName>
    </submittedName>
</protein>
<keyword evidence="5" id="KW-1185">Reference proteome</keyword>
<evidence type="ECO:0000313" key="3">
    <source>
        <dbReference type="EMBL" id="CAL1134537.1"/>
    </source>
</evidence>
<dbReference type="Proteomes" id="UP001152797">
    <property type="component" value="Unassembled WGS sequence"/>
</dbReference>
<name>A0A9P1BXT6_9DINO</name>
<evidence type="ECO:0000313" key="4">
    <source>
        <dbReference type="EMBL" id="CAL4768474.1"/>
    </source>
</evidence>
<evidence type="ECO:0000313" key="2">
    <source>
        <dbReference type="EMBL" id="CAI3981162.1"/>
    </source>
</evidence>
<feature type="signal peptide" evidence="1">
    <location>
        <begin position="1"/>
        <end position="20"/>
    </location>
</feature>
<dbReference type="Pfam" id="PF13489">
    <property type="entry name" value="Methyltransf_23"/>
    <property type="match status" value="1"/>
</dbReference>
<dbReference type="InterPro" id="IPR029063">
    <property type="entry name" value="SAM-dependent_MTases_sf"/>
</dbReference>
<reference evidence="2" key="1">
    <citation type="submission" date="2022-10" db="EMBL/GenBank/DDBJ databases">
        <authorList>
            <person name="Chen Y."/>
            <person name="Dougan E. K."/>
            <person name="Chan C."/>
            <person name="Rhodes N."/>
            <person name="Thang M."/>
        </authorList>
    </citation>
    <scope>NUCLEOTIDE SEQUENCE</scope>
</reference>
<comment type="caution">
    <text evidence="2">The sequence shown here is derived from an EMBL/GenBank/DDBJ whole genome shotgun (WGS) entry which is preliminary data.</text>
</comment>
<keyword evidence="1" id="KW-0732">Signal</keyword>
<dbReference type="OrthoDB" id="540004at2759"/>